<dbReference type="EMBL" id="JACIDX010000004">
    <property type="protein sequence ID" value="MBB3954385.1"/>
    <property type="molecule type" value="Genomic_DNA"/>
</dbReference>
<reference evidence="2 3" key="1">
    <citation type="submission" date="2020-08" db="EMBL/GenBank/DDBJ databases">
        <title>Genomic Encyclopedia of Type Strains, Phase IV (KMG-IV): sequencing the most valuable type-strain genomes for metagenomic binning, comparative biology and taxonomic classification.</title>
        <authorList>
            <person name="Goeker M."/>
        </authorList>
    </citation>
    <scope>NUCLEOTIDE SEQUENCE [LARGE SCALE GENOMIC DNA]</scope>
    <source>
        <strain evidence="2 3">DSM 27057</strain>
    </source>
</reference>
<dbReference type="RefSeq" id="WP_183623838.1">
    <property type="nucleotide sequence ID" value="NZ_JACIDX010000004.1"/>
</dbReference>
<protein>
    <submittedName>
        <fullName evidence="2">Ubiquinone/menaquinone biosynthesis C-methylase UbiE</fullName>
    </submittedName>
</protein>
<dbReference type="AlphaFoldDB" id="A0A7W6G5R9"/>
<feature type="domain" description="Methyltransferase type 11" evidence="1">
    <location>
        <begin position="48"/>
        <end position="144"/>
    </location>
</feature>
<dbReference type="Gene3D" id="3.40.50.150">
    <property type="entry name" value="Vaccinia Virus protein VP39"/>
    <property type="match status" value="1"/>
</dbReference>
<accession>A0A7W6G5R9</accession>
<evidence type="ECO:0000313" key="3">
    <source>
        <dbReference type="Proteomes" id="UP000548867"/>
    </source>
</evidence>
<keyword evidence="2" id="KW-0489">Methyltransferase</keyword>
<dbReference type="GO" id="GO:0008757">
    <property type="term" value="F:S-adenosylmethionine-dependent methyltransferase activity"/>
    <property type="evidence" value="ECO:0007669"/>
    <property type="project" value="InterPro"/>
</dbReference>
<dbReference type="InterPro" id="IPR013216">
    <property type="entry name" value="Methyltransf_11"/>
</dbReference>
<name>A0A7W6G5R9_9SPHN</name>
<dbReference type="InterPro" id="IPR050508">
    <property type="entry name" value="Methyltransf_Superfamily"/>
</dbReference>
<evidence type="ECO:0000259" key="1">
    <source>
        <dbReference type="Pfam" id="PF08241"/>
    </source>
</evidence>
<dbReference type="PANTHER" id="PTHR42912">
    <property type="entry name" value="METHYLTRANSFERASE"/>
    <property type="match status" value="1"/>
</dbReference>
<dbReference type="Proteomes" id="UP000548867">
    <property type="component" value="Unassembled WGS sequence"/>
</dbReference>
<organism evidence="2 3">
    <name type="scientific">Novosphingobium sediminicola</name>
    <dbReference type="NCBI Taxonomy" id="563162"/>
    <lineage>
        <taxon>Bacteria</taxon>
        <taxon>Pseudomonadati</taxon>
        <taxon>Pseudomonadota</taxon>
        <taxon>Alphaproteobacteria</taxon>
        <taxon>Sphingomonadales</taxon>
        <taxon>Sphingomonadaceae</taxon>
        <taxon>Novosphingobium</taxon>
    </lineage>
</organism>
<dbReference type="SUPFAM" id="SSF53335">
    <property type="entry name" value="S-adenosyl-L-methionine-dependent methyltransferases"/>
    <property type="match status" value="1"/>
</dbReference>
<keyword evidence="2" id="KW-0808">Transferase</keyword>
<dbReference type="GO" id="GO:0032259">
    <property type="term" value="P:methylation"/>
    <property type="evidence" value="ECO:0007669"/>
    <property type="project" value="UniProtKB-KW"/>
</dbReference>
<dbReference type="Pfam" id="PF08241">
    <property type="entry name" value="Methyltransf_11"/>
    <property type="match status" value="1"/>
</dbReference>
<evidence type="ECO:0000313" key="2">
    <source>
        <dbReference type="EMBL" id="MBB3954385.1"/>
    </source>
</evidence>
<proteinExistence type="predicted"/>
<dbReference type="CDD" id="cd02440">
    <property type="entry name" value="AdoMet_MTases"/>
    <property type="match status" value="1"/>
</dbReference>
<keyword evidence="3" id="KW-1185">Reference proteome</keyword>
<comment type="caution">
    <text evidence="2">The sequence shown here is derived from an EMBL/GenBank/DDBJ whole genome shotgun (WGS) entry which is preliminary data.</text>
</comment>
<gene>
    <name evidence="2" type="ORF">GGR38_001312</name>
</gene>
<dbReference type="InterPro" id="IPR029063">
    <property type="entry name" value="SAM-dependent_MTases_sf"/>
</dbReference>
<sequence length="252" mass="27043">MTTAHDTLVQYQFGPTAQDYVSSTTHAQGADLIHIAAMAAQARPVHALDLGCGGGHVAYAMAPHAARITACDLSADMLMAVETEAARRGIAHIATTHAAAEALPFADASFDFLACRFSAHHWRDVARGLAEARRVLRPGGRAVFADVIAPSLAAADTHLQAIEVLRDPSHGRNYSARQWAAMLAEAGFTVTDEQQGRLRMEFAAWTARMRTPAPAMEAIRLIQSRASQEVAKHFGIEEDGSYTLDTIILTAA</sequence>
<dbReference type="PANTHER" id="PTHR42912:SF93">
    <property type="entry name" value="N6-ADENOSINE-METHYLTRANSFERASE TMT1A"/>
    <property type="match status" value="1"/>
</dbReference>
<keyword evidence="2" id="KW-0830">Ubiquinone</keyword>